<dbReference type="PIRSF" id="PIRSF015614">
    <property type="entry name" value="TRAF"/>
    <property type="match status" value="1"/>
</dbReference>
<dbReference type="HOGENOM" id="CLU_021061_5_0_1"/>
<evidence type="ECO:0000256" key="7">
    <source>
        <dbReference type="PROSITE-ProRule" id="PRU00207"/>
    </source>
</evidence>
<dbReference type="InterPro" id="IPR001293">
    <property type="entry name" value="Znf_TRAF"/>
</dbReference>
<dbReference type="GO" id="GO:0061630">
    <property type="term" value="F:ubiquitin protein ligase activity"/>
    <property type="evidence" value="ECO:0007669"/>
    <property type="project" value="TreeGrafter"/>
</dbReference>
<evidence type="ECO:0000256" key="3">
    <source>
        <dbReference type="ARBA" id="ARBA00022723"/>
    </source>
</evidence>
<evidence type="ECO:0000259" key="9">
    <source>
        <dbReference type="PROSITE" id="PS50089"/>
    </source>
</evidence>
<dbReference type="GO" id="GO:0043122">
    <property type="term" value="P:regulation of canonical NF-kappaB signal transduction"/>
    <property type="evidence" value="ECO:0007669"/>
    <property type="project" value="TreeGrafter"/>
</dbReference>
<feature type="domain" description="MATH" evidence="10">
    <location>
        <begin position="357"/>
        <end position="504"/>
    </location>
</feature>
<reference evidence="12" key="2">
    <citation type="submission" date="2015-02" db="UniProtKB">
        <authorList>
            <consortium name="EnsemblMetazoa"/>
        </authorList>
    </citation>
    <scope>IDENTIFICATION</scope>
</reference>
<dbReference type="GO" id="GO:0005737">
    <property type="term" value="C:cytoplasm"/>
    <property type="evidence" value="ECO:0007669"/>
    <property type="project" value="UniProtKB-SubCell"/>
</dbReference>
<feature type="domain" description="TRAF-type" evidence="11">
    <location>
        <begin position="125"/>
        <end position="172"/>
    </location>
</feature>
<dbReference type="AlphaFoldDB" id="T1JN18"/>
<evidence type="ECO:0000313" key="13">
    <source>
        <dbReference type="Proteomes" id="UP000014500"/>
    </source>
</evidence>
<evidence type="ECO:0000256" key="5">
    <source>
        <dbReference type="ARBA" id="ARBA00022771"/>
    </source>
</evidence>
<dbReference type="Gene3D" id="3.30.40.10">
    <property type="entry name" value="Zinc/RING finger domain, C3HC4 (zinc finger)"/>
    <property type="match status" value="3"/>
</dbReference>
<dbReference type="PROSITE" id="PS50144">
    <property type="entry name" value="MATH"/>
    <property type="match status" value="1"/>
</dbReference>
<dbReference type="InterPro" id="IPR002083">
    <property type="entry name" value="MATH/TRAF_dom"/>
</dbReference>
<dbReference type="Pfam" id="PF02176">
    <property type="entry name" value="zf-TRAF"/>
    <property type="match status" value="1"/>
</dbReference>
<dbReference type="PANTHER" id="PTHR10131:SF152">
    <property type="entry name" value="TNF RECEPTOR-ASSOCIATED FACTOR 6"/>
    <property type="match status" value="1"/>
</dbReference>
<dbReference type="EMBL" id="JH432114">
    <property type="status" value="NOT_ANNOTATED_CDS"/>
    <property type="molecule type" value="Genomic_DNA"/>
</dbReference>
<dbReference type="PROSITE" id="PS50145">
    <property type="entry name" value="ZF_TRAF"/>
    <property type="match status" value="2"/>
</dbReference>
<dbReference type="SUPFAM" id="SSF49599">
    <property type="entry name" value="TRAF domain-like"/>
    <property type="match status" value="3"/>
</dbReference>
<dbReference type="UniPathway" id="UPA00143"/>
<feature type="zinc finger region" description="TRAF-type" evidence="7">
    <location>
        <begin position="178"/>
        <end position="232"/>
    </location>
</feature>
<dbReference type="InterPro" id="IPR017907">
    <property type="entry name" value="Znf_RING_CS"/>
</dbReference>
<dbReference type="PROSITE" id="PS50089">
    <property type="entry name" value="ZF_RING_2"/>
    <property type="match status" value="1"/>
</dbReference>
<dbReference type="InterPro" id="IPR001841">
    <property type="entry name" value="Znf_RING"/>
</dbReference>
<dbReference type="GO" id="GO:0016567">
    <property type="term" value="P:protein ubiquitination"/>
    <property type="evidence" value="ECO:0007669"/>
    <property type="project" value="UniProtKB-UniPathway"/>
</dbReference>
<evidence type="ECO:0000256" key="4">
    <source>
        <dbReference type="ARBA" id="ARBA00022737"/>
    </source>
</evidence>
<keyword evidence="2" id="KW-0963">Cytoplasm</keyword>
<feature type="zinc finger region" description="TRAF-type" evidence="7">
    <location>
        <begin position="125"/>
        <end position="172"/>
    </location>
</feature>
<keyword evidence="5 7" id="KW-0863">Zinc-finger</keyword>
<evidence type="ECO:0000313" key="12">
    <source>
        <dbReference type="EnsemblMetazoa" id="SMAR015247-PA"/>
    </source>
</evidence>
<feature type="domain" description="RING-type" evidence="9">
    <location>
        <begin position="42"/>
        <end position="81"/>
    </location>
</feature>
<reference evidence="13" key="1">
    <citation type="submission" date="2011-05" db="EMBL/GenBank/DDBJ databases">
        <authorList>
            <person name="Richards S.R."/>
            <person name="Qu J."/>
            <person name="Jiang H."/>
            <person name="Jhangiani S.N."/>
            <person name="Agravi P."/>
            <person name="Goodspeed R."/>
            <person name="Gross S."/>
            <person name="Mandapat C."/>
            <person name="Jackson L."/>
            <person name="Mathew T."/>
            <person name="Pu L."/>
            <person name="Thornton R."/>
            <person name="Saada N."/>
            <person name="Wilczek-Boney K.B."/>
            <person name="Lee S."/>
            <person name="Kovar C."/>
            <person name="Wu Y."/>
            <person name="Scherer S.E."/>
            <person name="Worley K.C."/>
            <person name="Muzny D.M."/>
            <person name="Gibbs R."/>
        </authorList>
    </citation>
    <scope>NUCLEOTIDE SEQUENCE</scope>
    <source>
        <strain evidence="13">Brora</strain>
    </source>
</reference>
<feature type="domain" description="TRAF-type" evidence="11">
    <location>
        <begin position="178"/>
        <end position="232"/>
    </location>
</feature>
<dbReference type="InterPro" id="IPR018957">
    <property type="entry name" value="Znf_C3HC4_RING-type"/>
</dbReference>
<dbReference type="InterPro" id="IPR049342">
    <property type="entry name" value="TRAF1-6_MATH_dom"/>
</dbReference>
<dbReference type="GO" id="GO:0031663">
    <property type="term" value="P:lipopolysaccharide-mediated signaling pathway"/>
    <property type="evidence" value="ECO:0007669"/>
    <property type="project" value="TreeGrafter"/>
</dbReference>
<dbReference type="EnsemblMetazoa" id="SMAR015247-RA">
    <property type="protein sequence ID" value="SMAR015247-PA"/>
    <property type="gene ID" value="SMAR015247"/>
</dbReference>
<dbReference type="Pfam" id="PF00097">
    <property type="entry name" value="zf-C3HC4"/>
    <property type="match status" value="1"/>
</dbReference>
<dbReference type="FunFam" id="3.30.40.10:FF:000179">
    <property type="entry name" value="TNF receptor-associated factor"/>
    <property type="match status" value="1"/>
</dbReference>
<comment type="subcellular location">
    <subcellularLocation>
        <location evidence="1">Cytoplasm</location>
    </subcellularLocation>
</comment>
<name>T1JN18_STRMM</name>
<protein>
    <submittedName>
        <fullName evidence="12">Uncharacterized protein</fullName>
    </submittedName>
</protein>
<dbReference type="SUPFAM" id="SSF57850">
    <property type="entry name" value="RING/U-box"/>
    <property type="match status" value="1"/>
</dbReference>
<dbReference type="InterPro" id="IPR013083">
    <property type="entry name" value="Znf_RING/FYVE/PHD"/>
</dbReference>
<keyword evidence="4" id="KW-0677">Repeat</keyword>
<dbReference type="OMA" id="SCPYRRQ"/>
<dbReference type="eggNOG" id="KOG0297">
    <property type="taxonomic scope" value="Eukaryota"/>
</dbReference>
<evidence type="ECO:0000259" key="10">
    <source>
        <dbReference type="PROSITE" id="PS50144"/>
    </source>
</evidence>
<dbReference type="PANTHER" id="PTHR10131">
    <property type="entry name" value="TNF RECEPTOR ASSOCIATED FACTOR"/>
    <property type="match status" value="1"/>
</dbReference>
<feature type="coiled-coil region" evidence="8">
    <location>
        <begin position="306"/>
        <end position="354"/>
    </location>
</feature>
<dbReference type="STRING" id="126957.T1JN18"/>
<evidence type="ECO:0000259" key="11">
    <source>
        <dbReference type="PROSITE" id="PS50145"/>
    </source>
</evidence>
<dbReference type="GO" id="GO:0008270">
    <property type="term" value="F:zinc ion binding"/>
    <property type="evidence" value="ECO:0007669"/>
    <property type="project" value="UniProtKB-KW"/>
</dbReference>
<dbReference type="Pfam" id="PF21355">
    <property type="entry name" value="TRAF-mep_MATH"/>
    <property type="match status" value="1"/>
</dbReference>
<keyword evidence="13" id="KW-1185">Reference proteome</keyword>
<dbReference type="SMART" id="SM00184">
    <property type="entry name" value="RING"/>
    <property type="match status" value="1"/>
</dbReference>
<dbReference type="Proteomes" id="UP000014500">
    <property type="component" value="Unassembled WGS sequence"/>
</dbReference>
<sequence length="532" mass="60590">MHLMARGREMMRNDLKVTRSNEGAIEGYDFDFVNGLESKYECPICLNCQREPMQTICGHRFCKPCILTWLRKGRNNCPADNEIITEDNLFLDIIAKREISALLVRCPNKENGCSSVIEIGKVDQHLTSCPFALIKCPNECGVSILNRDLESHMLDDCLRRMIKCKLCSMNFPLSGQQSHFAICPMVPIPCECGELVPREELEYHKAAVCNSVDVHCQYVDMGCNEKMKREDINAHMQSNAPNHLDMVTTAFKQLEAAVGNCLNERNTDSISRWLNQAGDNSPEIDEVYLERPFIPPPSLAAAPEHLRNLFEKNVHLEQKSRELELKLEGCKRQLRKSEQTCETLTNKLADVEGRFCNGVQYWRINEFTKLRHDAVAGLNHVLHSPGFYTSPYGFKVCLRLNVQQCDNSAYVSLFIHLMKGEFDDLLQWPFSGKITMSILDLFDRSENKHDISETMHTKPGLTAFRKPTSERNPKGFGYTEFVTVDTLLRGPFIKDDSIVVRAVSQNQGIPSSSKKKILWNPCVTMETVVLDR</sequence>
<dbReference type="Gene3D" id="2.60.210.10">
    <property type="entry name" value="Apoptosis, Tumor Necrosis Factor Receptor Associated Protein 2, Chain A"/>
    <property type="match status" value="1"/>
</dbReference>
<keyword evidence="6 7" id="KW-0862">Zinc</keyword>
<dbReference type="PROSITE" id="PS00518">
    <property type="entry name" value="ZF_RING_1"/>
    <property type="match status" value="1"/>
</dbReference>
<accession>T1JN18</accession>
<dbReference type="InterPro" id="IPR012227">
    <property type="entry name" value="TNF_rcpt-assoc_TRAF_met"/>
</dbReference>
<evidence type="ECO:0000256" key="8">
    <source>
        <dbReference type="SAM" id="Coils"/>
    </source>
</evidence>
<dbReference type="GO" id="GO:0042981">
    <property type="term" value="P:regulation of apoptotic process"/>
    <property type="evidence" value="ECO:0007669"/>
    <property type="project" value="InterPro"/>
</dbReference>
<evidence type="ECO:0000256" key="1">
    <source>
        <dbReference type="ARBA" id="ARBA00004496"/>
    </source>
</evidence>
<evidence type="ECO:0000256" key="6">
    <source>
        <dbReference type="ARBA" id="ARBA00022833"/>
    </source>
</evidence>
<proteinExistence type="predicted"/>
<keyword evidence="3 7" id="KW-0479">Metal-binding</keyword>
<dbReference type="PhylomeDB" id="T1JN18"/>
<keyword evidence="8" id="KW-0175">Coiled coil</keyword>
<evidence type="ECO:0000256" key="2">
    <source>
        <dbReference type="ARBA" id="ARBA00022490"/>
    </source>
</evidence>
<dbReference type="GO" id="GO:0045087">
    <property type="term" value="P:innate immune response"/>
    <property type="evidence" value="ECO:0007669"/>
    <property type="project" value="TreeGrafter"/>
</dbReference>
<dbReference type="InterPro" id="IPR008974">
    <property type="entry name" value="TRAF-like"/>
</dbReference>
<dbReference type="SMART" id="SM00061">
    <property type="entry name" value="MATH"/>
    <property type="match status" value="1"/>
</dbReference>
<organism evidence="12 13">
    <name type="scientific">Strigamia maritima</name>
    <name type="common">European centipede</name>
    <name type="synonym">Geophilus maritimus</name>
    <dbReference type="NCBI Taxonomy" id="126957"/>
    <lineage>
        <taxon>Eukaryota</taxon>
        <taxon>Metazoa</taxon>
        <taxon>Ecdysozoa</taxon>
        <taxon>Arthropoda</taxon>
        <taxon>Myriapoda</taxon>
        <taxon>Chilopoda</taxon>
        <taxon>Pleurostigmophora</taxon>
        <taxon>Geophilomorpha</taxon>
        <taxon>Linotaeniidae</taxon>
        <taxon>Strigamia</taxon>
    </lineage>
</organism>